<evidence type="ECO:0000313" key="2">
    <source>
        <dbReference type="Proteomes" id="UP000001740"/>
    </source>
</evidence>
<accession>A0A0K0GPM1</accession>
<dbReference type="KEGG" id="xop:PXO_03156"/>
<evidence type="ECO:0000313" key="1">
    <source>
        <dbReference type="EMBL" id="ACD61062.1"/>
    </source>
</evidence>
<proteinExistence type="predicted"/>
<name>A0A0K0GPM1_XANOP</name>
<dbReference type="HOGENOM" id="CLU_3334921_0_0_6"/>
<sequence length="38" mass="4320">MNPVQPRVSMRRAARAIQTRLLQSPTFSGNLHVQPHHS</sequence>
<protein>
    <submittedName>
        <fullName evidence="1">Uncharacterized protein</fullName>
    </submittedName>
</protein>
<gene>
    <name evidence="1" type="ordered locus">PXO_03156</name>
</gene>
<reference evidence="1 2" key="1">
    <citation type="journal article" date="2008" name="BMC Genomics">
        <title>Genome sequence and rapid evolution of the rice pathogen Xanthomonas oryzae pv. oryzae PXO99A.</title>
        <authorList>
            <person name="Salzberg S.L."/>
            <person name="Sommer D.D."/>
            <person name="Schatz M.C."/>
            <person name="Phillippy A.M."/>
            <person name="Rabinowicz P.D."/>
            <person name="Tsuge S."/>
            <person name="Furutani A."/>
            <person name="Ochiai H."/>
            <person name="Delcher A.L."/>
            <person name="Kelley D."/>
            <person name="Madupu R."/>
            <person name="Puiu D."/>
            <person name="Radune D."/>
            <person name="Shumway M."/>
            <person name="Trapnell C."/>
            <person name="Aparna G."/>
            <person name="Jha G."/>
            <person name="Pandey A."/>
            <person name="Patil P.B."/>
            <person name="Ishihara H."/>
            <person name="Meyer D.F."/>
            <person name="Szurek B."/>
            <person name="Verdier V."/>
            <person name="Koebnik R."/>
            <person name="Dow J.M."/>
            <person name="Ryan R.P."/>
            <person name="Hirata H."/>
            <person name="Tsuyumu S."/>
            <person name="Won Lee S."/>
            <person name="Seo Y.S."/>
            <person name="Sriariyanum M."/>
            <person name="Ronald P.C."/>
            <person name="Sonti R.V."/>
            <person name="Van Sluys M.A."/>
            <person name="Leach J.E."/>
            <person name="White F.F."/>
            <person name="Bogdanove A.J."/>
        </authorList>
    </citation>
    <scope>NUCLEOTIDE SEQUENCE [LARGE SCALE GENOMIC DNA]</scope>
    <source>
        <strain evidence="1 2">PXO99A</strain>
    </source>
</reference>
<organism evidence="1 2">
    <name type="scientific">Xanthomonas oryzae pv. oryzae (strain PXO99A)</name>
    <dbReference type="NCBI Taxonomy" id="360094"/>
    <lineage>
        <taxon>Bacteria</taxon>
        <taxon>Pseudomonadati</taxon>
        <taxon>Pseudomonadota</taxon>
        <taxon>Gammaproteobacteria</taxon>
        <taxon>Lysobacterales</taxon>
        <taxon>Lysobacteraceae</taxon>
        <taxon>Xanthomonas</taxon>
    </lineage>
</organism>
<dbReference type="Proteomes" id="UP000001740">
    <property type="component" value="Chromosome"/>
</dbReference>
<dbReference type="AlphaFoldDB" id="A0A0K0GPM1"/>
<dbReference type="EMBL" id="CP000967">
    <property type="protein sequence ID" value="ACD61062.1"/>
    <property type="molecule type" value="Genomic_DNA"/>
</dbReference>